<keyword evidence="3" id="KW-1185">Reference proteome</keyword>
<comment type="caution">
    <text evidence="2">The sequence shown here is derived from an EMBL/GenBank/DDBJ whole genome shotgun (WGS) entry which is preliminary data.</text>
</comment>
<keyword evidence="1" id="KW-0812">Transmembrane</keyword>
<name>A0ABY2BW89_9ACTN</name>
<accession>A0ABY2BW89</accession>
<feature type="transmembrane region" description="Helical" evidence="1">
    <location>
        <begin position="587"/>
        <end position="606"/>
    </location>
</feature>
<dbReference type="RefSeq" id="WP_132186841.1">
    <property type="nucleotide sequence ID" value="NZ_SLWM01000001.1"/>
</dbReference>
<protein>
    <submittedName>
        <fullName evidence="2">Uncharacterized protein</fullName>
    </submittedName>
</protein>
<keyword evidence="1" id="KW-0472">Membrane</keyword>
<feature type="transmembrane region" description="Helical" evidence="1">
    <location>
        <begin position="612"/>
        <end position="631"/>
    </location>
</feature>
<dbReference type="Proteomes" id="UP000295818">
    <property type="component" value="Unassembled WGS sequence"/>
</dbReference>
<proteinExistence type="predicted"/>
<sequence length="681" mass="74826">MPSSPPASDPYREALGLNLLALALRLDHVDRLSESLHLVDSTHMTRSVAVDINLARLTDAQRKALRASPHDTAAKPKSIWLPLGRTARTDLAPIQVKDSAGAVLTTITHRATVRALGQGLRRAFMIWLDSNPDAHRPGHELQKLRHTLYRSSWLIEAALTNLIENGSQPAVRHQPVPDPSVTRSVQIRQTAHEAVDILFATPDNPFLSLLEMVSSEHLLVVEVDASQDHAVLRYDAPVLPALESDTQGSRFAKRRWRPPSWASLEHEFTVTYETIIPRAVNSYHATVEVPEELRVRRLLMTSDNDGYAVRLLIGDMHALADQYETLAATAPNVLELELQAIVSRAAELGRRRHGDLAAYHGYVRACYRTFTHRLPKFRSPSKQPPDADKLCQDLGTPGRALERLWQLSELSETTEDLRELTTKLTQEILRNWAEQIGTAELHLDIHVDNDPRENAGHTHWSRRSFGPSQLSAEPVKATVYAAFVDDPPSLAASVGRLLFAVVALVVALATFLEIGPSDLAQALVDGPKGTPPTASGTAPGGAPGTGSISTADALVTILLLVPGLLLSRLDIPSHQTVLGRLRLFSRYVAYAAVSVATGLALCVATRRNDDLAFPLVISLILLALIVAFVLLDGGIKAYKRRSRVPNKEAVPRWLIADIRRKPRPKRRTAAEFSTVGRSSHV</sequence>
<dbReference type="EMBL" id="SLWM01000001">
    <property type="protein sequence ID" value="TCO32237.1"/>
    <property type="molecule type" value="Genomic_DNA"/>
</dbReference>
<organism evidence="2 3">
    <name type="scientific">Kribbella orskensis</name>
    <dbReference type="NCBI Taxonomy" id="2512216"/>
    <lineage>
        <taxon>Bacteria</taxon>
        <taxon>Bacillati</taxon>
        <taxon>Actinomycetota</taxon>
        <taxon>Actinomycetes</taxon>
        <taxon>Propionibacteriales</taxon>
        <taxon>Kribbellaceae</taxon>
        <taxon>Kribbella</taxon>
    </lineage>
</organism>
<evidence type="ECO:0000313" key="3">
    <source>
        <dbReference type="Proteomes" id="UP000295818"/>
    </source>
</evidence>
<keyword evidence="1" id="KW-1133">Transmembrane helix</keyword>
<evidence type="ECO:0000313" key="2">
    <source>
        <dbReference type="EMBL" id="TCO32237.1"/>
    </source>
</evidence>
<reference evidence="2 3" key="1">
    <citation type="journal article" date="2015" name="Stand. Genomic Sci.">
        <title>Genomic Encyclopedia of Bacterial and Archaeal Type Strains, Phase III: the genomes of soil and plant-associated and newly described type strains.</title>
        <authorList>
            <person name="Whitman W.B."/>
            <person name="Woyke T."/>
            <person name="Klenk H.P."/>
            <person name="Zhou Y."/>
            <person name="Lilburn T.G."/>
            <person name="Beck B.J."/>
            <person name="De Vos P."/>
            <person name="Vandamme P."/>
            <person name="Eisen J.A."/>
            <person name="Garrity G."/>
            <person name="Hugenholtz P."/>
            <person name="Kyrpides N.C."/>
        </authorList>
    </citation>
    <scope>NUCLEOTIDE SEQUENCE [LARGE SCALE GENOMIC DNA]</scope>
    <source>
        <strain evidence="2 3">VKM Ac-2538</strain>
    </source>
</reference>
<evidence type="ECO:0000256" key="1">
    <source>
        <dbReference type="SAM" id="Phobius"/>
    </source>
</evidence>
<gene>
    <name evidence="2" type="ORF">EV644_101880</name>
</gene>